<evidence type="ECO:0000256" key="4">
    <source>
        <dbReference type="ARBA" id="ARBA00023143"/>
    </source>
</evidence>
<keyword evidence="9" id="KW-1185">Reference proteome</keyword>
<accession>A0A4R6DTA6</accession>
<dbReference type="Pfam" id="PF02465">
    <property type="entry name" value="FliD_N"/>
    <property type="match status" value="1"/>
</dbReference>
<evidence type="ECO:0000256" key="3">
    <source>
        <dbReference type="ARBA" id="ARBA00023054"/>
    </source>
</evidence>
<proteinExistence type="inferred from homology"/>
<comment type="function">
    <text evidence="5">Required for morphogenesis and for the elongation of the flagellar filament by facilitating polymerization of the flagellin monomers at the tip of growing filament. Forms a capping structure, which prevents flagellin subunits (transported through the central channel of the flagellum) from leaking out without polymerization at the distal end.</text>
</comment>
<reference evidence="8 9" key="1">
    <citation type="submission" date="2019-03" db="EMBL/GenBank/DDBJ databases">
        <title>Genomic Encyclopedia of Type Strains, Phase IV (KMG-IV): sequencing the most valuable type-strain genomes for metagenomic binning, comparative biology and taxonomic classification.</title>
        <authorList>
            <person name="Goeker M."/>
        </authorList>
    </citation>
    <scope>NUCLEOTIDE SEQUENCE [LARGE SCALE GENOMIC DNA]</scope>
    <source>
        <strain evidence="8 9">DSM 12121</strain>
    </source>
</reference>
<feature type="domain" description="Flagellar hook-associated protein 2 C-terminal" evidence="7">
    <location>
        <begin position="231"/>
        <end position="464"/>
    </location>
</feature>
<dbReference type="GO" id="GO:0009421">
    <property type="term" value="C:bacterial-type flagellum filament cap"/>
    <property type="evidence" value="ECO:0007669"/>
    <property type="project" value="InterPro"/>
</dbReference>
<dbReference type="GO" id="GO:0009424">
    <property type="term" value="C:bacterial-type flagellum hook"/>
    <property type="evidence" value="ECO:0007669"/>
    <property type="project" value="UniProtKB-UniRule"/>
</dbReference>
<evidence type="ECO:0000259" key="6">
    <source>
        <dbReference type="Pfam" id="PF02465"/>
    </source>
</evidence>
<sequence>MATITSSGIGSGLDIESLVTQLMTAERTVPEKLIAAKETSAQTKLSAYGQITSALNAFKSSMATLNNASLFTSMKTTVSDSSVMTATASGTPKAGSYSVEVLQMAQGQRVVSNATTAPTVAAGTLTFNFGTYETTGTGDDAVTTFTGTSSQTITLPEGKTSLSDLRDAINSAGIGVTASIVNNGKIDQLVIASTAEGATSGFTMSGTDGLAGFSYDTSTGGTSTLSTLDAAQDAKLKVGGIEISRSTNVIDDAIEGLTLNLLDSKPGTTLRVSVSNDREAAKTAITDMVTKYNEAMTLLQNLTSYTPAESDDEEAVSGTLVGDGTTRNLMRALRSTMSEGISGLGKILGMSLDDDGKASLGIAIGSDGMITLDTGKLDTALANSSADLSSFLTGTSGFASRMQTTLNGYLDSTTGVLTARTKSLDNQIDDLADQRTKLEARMEILETRYRAQFTAMDSTLASLNTSSSYITQLMNSLSSSS</sequence>
<evidence type="ECO:0000256" key="2">
    <source>
        <dbReference type="ARBA" id="ARBA00011255"/>
    </source>
</evidence>
<keyword evidence="5" id="KW-0964">Secreted</keyword>
<evidence type="ECO:0000256" key="5">
    <source>
        <dbReference type="RuleBase" id="RU362066"/>
    </source>
</evidence>
<keyword evidence="8" id="KW-0969">Cilium</keyword>
<dbReference type="InterPro" id="IPR010810">
    <property type="entry name" value="Flagellin_hook_IN_motif"/>
</dbReference>
<dbReference type="OrthoDB" id="5980200at2"/>
<feature type="domain" description="Flagellar hook-associated protein 2 N-terminal" evidence="6">
    <location>
        <begin position="11"/>
        <end position="108"/>
    </location>
</feature>
<keyword evidence="8" id="KW-0966">Cell projection</keyword>
<keyword evidence="8" id="KW-0282">Flagellum</keyword>
<dbReference type="AlphaFoldDB" id="A0A4R6DTA6"/>
<dbReference type="Pfam" id="PF07196">
    <property type="entry name" value="Flagellin_IN"/>
    <property type="match status" value="1"/>
</dbReference>
<dbReference type="InterPro" id="IPR010809">
    <property type="entry name" value="FliD_C"/>
</dbReference>
<dbReference type="InterPro" id="IPR040026">
    <property type="entry name" value="FliD"/>
</dbReference>
<dbReference type="RefSeq" id="WP_133593500.1">
    <property type="nucleotide sequence ID" value="NZ_SNVV01000015.1"/>
</dbReference>
<comment type="similarity">
    <text evidence="1 5">Belongs to the FliD family.</text>
</comment>
<evidence type="ECO:0000259" key="7">
    <source>
        <dbReference type="Pfam" id="PF07195"/>
    </source>
</evidence>
<comment type="subunit">
    <text evidence="2 5">Homopentamer.</text>
</comment>
<dbReference type="Proteomes" id="UP000295129">
    <property type="component" value="Unassembled WGS sequence"/>
</dbReference>
<gene>
    <name evidence="8" type="ORF">C7389_11551</name>
</gene>
<dbReference type="GO" id="GO:0007155">
    <property type="term" value="P:cell adhesion"/>
    <property type="evidence" value="ECO:0007669"/>
    <property type="project" value="InterPro"/>
</dbReference>
<dbReference type="PANTHER" id="PTHR30288">
    <property type="entry name" value="FLAGELLAR CAP/ASSEMBLY PROTEIN FLID"/>
    <property type="match status" value="1"/>
</dbReference>
<organism evidence="8 9">
    <name type="scientific">Azoarcus indigens</name>
    <dbReference type="NCBI Taxonomy" id="29545"/>
    <lineage>
        <taxon>Bacteria</taxon>
        <taxon>Pseudomonadati</taxon>
        <taxon>Pseudomonadota</taxon>
        <taxon>Betaproteobacteria</taxon>
        <taxon>Rhodocyclales</taxon>
        <taxon>Zoogloeaceae</taxon>
        <taxon>Azoarcus</taxon>
    </lineage>
</organism>
<feature type="coiled-coil region" evidence="5">
    <location>
        <begin position="421"/>
        <end position="448"/>
    </location>
</feature>
<evidence type="ECO:0000256" key="1">
    <source>
        <dbReference type="ARBA" id="ARBA00009764"/>
    </source>
</evidence>
<dbReference type="GO" id="GO:0005576">
    <property type="term" value="C:extracellular region"/>
    <property type="evidence" value="ECO:0007669"/>
    <property type="project" value="UniProtKB-SubCell"/>
</dbReference>
<dbReference type="GO" id="GO:0071973">
    <property type="term" value="P:bacterial-type flagellum-dependent cell motility"/>
    <property type="evidence" value="ECO:0007669"/>
    <property type="project" value="TreeGrafter"/>
</dbReference>
<dbReference type="PANTHER" id="PTHR30288:SF0">
    <property type="entry name" value="FLAGELLAR HOOK-ASSOCIATED PROTEIN 2"/>
    <property type="match status" value="1"/>
</dbReference>
<keyword evidence="4 5" id="KW-0975">Bacterial flagellum</keyword>
<keyword evidence="3 5" id="KW-0175">Coiled coil</keyword>
<dbReference type="EMBL" id="SNVV01000015">
    <property type="protein sequence ID" value="TDN48385.1"/>
    <property type="molecule type" value="Genomic_DNA"/>
</dbReference>
<dbReference type="Pfam" id="PF07195">
    <property type="entry name" value="FliD_C"/>
    <property type="match status" value="1"/>
</dbReference>
<protein>
    <recommendedName>
        <fullName evidence="5">Flagellar hook-associated protein 2</fullName>
        <shortName evidence="5">HAP2</shortName>
    </recommendedName>
    <alternativeName>
        <fullName evidence="5">Flagellar cap protein</fullName>
    </alternativeName>
</protein>
<evidence type="ECO:0000313" key="9">
    <source>
        <dbReference type="Proteomes" id="UP000295129"/>
    </source>
</evidence>
<comment type="subcellular location">
    <subcellularLocation>
        <location evidence="5">Secreted</location>
    </subcellularLocation>
    <subcellularLocation>
        <location evidence="5">Bacterial flagellum</location>
    </subcellularLocation>
</comment>
<dbReference type="InterPro" id="IPR003481">
    <property type="entry name" value="FliD_N"/>
</dbReference>
<comment type="caution">
    <text evidence="8">The sequence shown here is derived from an EMBL/GenBank/DDBJ whole genome shotgun (WGS) entry which is preliminary data.</text>
</comment>
<name>A0A4R6DTA6_9RHOO</name>
<evidence type="ECO:0000313" key="8">
    <source>
        <dbReference type="EMBL" id="TDN48385.1"/>
    </source>
</evidence>